<dbReference type="EMBL" id="CAADEW010000002">
    <property type="protein sequence ID" value="VFJ42706.1"/>
    <property type="molecule type" value="Genomic_DNA"/>
</dbReference>
<dbReference type="AlphaFoldDB" id="A0A450RU38"/>
<dbReference type="PANTHER" id="PTHR42956:SF1">
    <property type="entry name" value="NITROGENASE IRON-MOLYBDENUM COFACTOR BIOSYNTHESIS PROTEIN NIFE"/>
    <property type="match status" value="1"/>
</dbReference>
<sequence>MAPTIAIETPGFSEDMAAGFQRALQGAIETLAPPERPARPRTINLLGLSIYHQHWQGSLAHLTELLRLMGIEVLAAPGAGSSVAEIERIAEAEYKAISVKEHTGLLVLLPSFCVAMTVT</sequence>
<name>A0A450RU38_9GAMM</name>
<proteinExistence type="predicted"/>
<protein>
    <submittedName>
        <fullName evidence="2">Nitrogenase component 1 type Oxidoreductase</fullName>
    </submittedName>
</protein>
<dbReference type="InterPro" id="IPR000510">
    <property type="entry name" value="Nase/OxRdtase_comp1"/>
</dbReference>
<evidence type="ECO:0000313" key="2">
    <source>
        <dbReference type="EMBL" id="VFJ42706.1"/>
    </source>
</evidence>
<dbReference type="InterPro" id="IPR049939">
    <property type="entry name" value="NifE-like"/>
</dbReference>
<organism evidence="2">
    <name type="scientific">Candidatus Kentrum sp. FW</name>
    <dbReference type="NCBI Taxonomy" id="2126338"/>
    <lineage>
        <taxon>Bacteria</taxon>
        <taxon>Pseudomonadati</taxon>
        <taxon>Pseudomonadota</taxon>
        <taxon>Gammaproteobacteria</taxon>
        <taxon>Candidatus Kentrum</taxon>
    </lineage>
</organism>
<accession>A0A450RU38</accession>
<dbReference type="Pfam" id="PF00148">
    <property type="entry name" value="Oxidored_nitro"/>
    <property type="match status" value="1"/>
</dbReference>
<dbReference type="PANTHER" id="PTHR42956">
    <property type="entry name" value="NITROGENASE IRON-MOLYBDENUM COFACTOR BIOSYNTHESIS PROTEIN NIFE"/>
    <property type="match status" value="1"/>
</dbReference>
<feature type="domain" description="Nitrogenase/oxidoreductase component 1" evidence="1">
    <location>
        <begin position="3"/>
        <end position="95"/>
    </location>
</feature>
<dbReference type="SUPFAM" id="SSF53807">
    <property type="entry name" value="Helical backbone' metal receptor"/>
    <property type="match status" value="1"/>
</dbReference>
<reference evidence="2" key="1">
    <citation type="submission" date="2019-02" db="EMBL/GenBank/DDBJ databases">
        <authorList>
            <person name="Gruber-Vodicka R. H."/>
            <person name="Seah K. B. B."/>
        </authorList>
    </citation>
    <scope>NUCLEOTIDE SEQUENCE</scope>
    <source>
        <strain evidence="2">BECK_BZ15</strain>
    </source>
</reference>
<gene>
    <name evidence="2" type="ORF">BECKFW1821A_GA0114235_100251</name>
</gene>
<dbReference type="Gene3D" id="3.40.50.1980">
    <property type="entry name" value="Nitrogenase molybdenum iron protein domain"/>
    <property type="match status" value="1"/>
</dbReference>
<dbReference type="GO" id="GO:0016491">
    <property type="term" value="F:oxidoreductase activity"/>
    <property type="evidence" value="ECO:0007669"/>
    <property type="project" value="InterPro"/>
</dbReference>
<evidence type="ECO:0000259" key="1">
    <source>
        <dbReference type="Pfam" id="PF00148"/>
    </source>
</evidence>